<dbReference type="GO" id="GO:0016491">
    <property type="term" value="F:oxidoreductase activity"/>
    <property type="evidence" value="ECO:0007669"/>
    <property type="project" value="UniProtKB-KW"/>
</dbReference>
<evidence type="ECO:0000256" key="4">
    <source>
        <dbReference type="ARBA" id="ARBA00012949"/>
    </source>
</evidence>
<protein>
    <recommendedName>
        <fullName evidence="4">cytochrome-c oxidase</fullName>
        <ecNumber evidence="4">7.1.1.9</ecNumber>
    </recommendedName>
</protein>
<dbReference type="GO" id="GO:0046872">
    <property type="term" value="F:metal ion binding"/>
    <property type="evidence" value="ECO:0007669"/>
    <property type="project" value="UniProtKB-KW"/>
</dbReference>
<gene>
    <name evidence="20" type="primary">coxA</name>
    <name evidence="20" type="ORF">JV46_24840</name>
</gene>
<dbReference type="SUPFAM" id="SSF81442">
    <property type="entry name" value="Cytochrome c oxidase subunit I-like"/>
    <property type="match status" value="1"/>
</dbReference>
<dbReference type="FunFam" id="1.20.210.10:FF:000004">
    <property type="entry name" value="Cytochrome c oxidase subunit 1"/>
    <property type="match status" value="1"/>
</dbReference>
<evidence type="ECO:0000256" key="6">
    <source>
        <dbReference type="ARBA" id="ARBA00022617"/>
    </source>
</evidence>
<comment type="caution">
    <text evidence="20">The sequence shown here is derived from an EMBL/GenBank/DDBJ whole genome shotgun (WGS) entry which is preliminary data.</text>
</comment>
<evidence type="ECO:0000256" key="14">
    <source>
        <dbReference type="ARBA" id="ARBA00023008"/>
    </source>
</evidence>
<feature type="transmembrane region" description="Helical" evidence="18">
    <location>
        <begin position="470"/>
        <end position="493"/>
    </location>
</feature>
<evidence type="ECO:0000256" key="8">
    <source>
        <dbReference type="ARBA" id="ARBA00022692"/>
    </source>
</evidence>
<evidence type="ECO:0000256" key="18">
    <source>
        <dbReference type="SAM" id="Phobius"/>
    </source>
</evidence>
<dbReference type="GO" id="GO:0004129">
    <property type="term" value="F:cytochrome-c oxidase activity"/>
    <property type="evidence" value="ECO:0007669"/>
    <property type="project" value="UniProtKB-EC"/>
</dbReference>
<keyword evidence="11 17" id="KW-0249">Electron transport</keyword>
<feature type="transmembrane region" description="Helical" evidence="18">
    <location>
        <begin position="294"/>
        <end position="311"/>
    </location>
</feature>
<organism evidence="20 21">
    <name type="scientific">Solemya velum gill symbiont</name>
    <dbReference type="NCBI Taxonomy" id="2340"/>
    <lineage>
        <taxon>Bacteria</taxon>
        <taxon>Pseudomonadati</taxon>
        <taxon>Pseudomonadota</taxon>
        <taxon>Gammaproteobacteria</taxon>
        <taxon>sulfur-oxidizing symbionts</taxon>
    </lineage>
</organism>
<keyword evidence="9" id="KW-0479">Metal-binding</keyword>
<keyword evidence="20" id="KW-0560">Oxidoreductase</keyword>
<feature type="transmembrane region" description="Helical" evidence="18">
    <location>
        <begin position="166"/>
        <end position="192"/>
    </location>
</feature>
<keyword evidence="12 18" id="KW-1133">Transmembrane helix</keyword>
<evidence type="ECO:0000256" key="13">
    <source>
        <dbReference type="ARBA" id="ARBA00023004"/>
    </source>
</evidence>
<dbReference type="AlphaFoldDB" id="A0A0B0H9D1"/>
<evidence type="ECO:0000256" key="11">
    <source>
        <dbReference type="ARBA" id="ARBA00022982"/>
    </source>
</evidence>
<dbReference type="PATRIC" id="fig|2340.3.peg.2143"/>
<evidence type="ECO:0000256" key="17">
    <source>
        <dbReference type="RuleBase" id="RU000370"/>
    </source>
</evidence>
<feature type="transmembrane region" description="Helical" evidence="18">
    <location>
        <begin position="393"/>
        <end position="417"/>
    </location>
</feature>
<feature type="transmembrane region" description="Helical" evidence="18">
    <location>
        <begin position="34"/>
        <end position="56"/>
    </location>
</feature>
<dbReference type="GO" id="GO:0015990">
    <property type="term" value="P:electron transport coupled proton transport"/>
    <property type="evidence" value="ECO:0007669"/>
    <property type="project" value="TreeGrafter"/>
</dbReference>
<dbReference type="PROSITE" id="PS50855">
    <property type="entry name" value="COX1"/>
    <property type="match status" value="1"/>
</dbReference>
<comment type="pathway">
    <text evidence="2">Energy metabolism; oxidative phosphorylation.</text>
</comment>
<dbReference type="GO" id="GO:0020037">
    <property type="term" value="F:heme binding"/>
    <property type="evidence" value="ECO:0007669"/>
    <property type="project" value="InterPro"/>
</dbReference>
<comment type="similarity">
    <text evidence="3 17">Belongs to the heme-copper respiratory oxidase family.</text>
</comment>
<comment type="catalytic activity">
    <reaction evidence="16">
        <text>4 Fe(II)-[cytochrome c] + O2 + 8 H(+)(in) = 4 Fe(III)-[cytochrome c] + 2 H2O + 4 H(+)(out)</text>
        <dbReference type="Rhea" id="RHEA:11436"/>
        <dbReference type="Rhea" id="RHEA-COMP:10350"/>
        <dbReference type="Rhea" id="RHEA-COMP:14399"/>
        <dbReference type="ChEBI" id="CHEBI:15377"/>
        <dbReference type="ChEBI" id="CHEBI:15378"/>
        <dbReference type="ChEBI" id="CHEBI:15379"/>
        <dbReference type="ChEBI" id="CHEBI:29033"/>
        <dbReference type="ChEBI" id="CHEBI:29034"/>
        <dbReference type="EC" id="7.1.1.9"/>
    </reaction>
</comment>
<dbReference type="Proteomes" id="UP000030856">
    <property type="component" value="Unassembled WGS sequence"/>
</dbReference>
<feature type="transmembrane region" description="Helical" evidence="18">
    <location>
        <begin position="118"/>
        <end position="139"/>
    </location>
</feature>
<dbReference type="EMBL" id="JRAA01000003">
    <property type="protein sequence ID" value="KHF24066.1"/>
    <property type="molecule type" value="Genomic_DNA"/>
</dbReference>
<evidence type="ECO:0000256" key="5">
    <source>
        <dbReference type="ARBA" id="ARBA00022448"/>
    </source>
</evidence>
<dbReference type="STRING" id="2340.JV46_24840"/>
<feature type="transmembrane region" description="Helical" evidence="18">
    <location>
        <begin position="76"/>
        <end position="97"/>
    </location>
</feature>
<feature type="transmembrane region" description="Helical" evidence="18">
    <location>
        <begin position="204"/>
        <end position="232"/>
    </location>
</feature>
<evidence type="ECO:0000313" key="20">
    <source>
        <dbReference type="EMBL" id="KHF24066.1"/>
    </source>
</evidence>
<feature type="transmembrane region" description="Helical" evidence="18">
    <location>
        <begin position="432"/>
        <end position="450"/>
    </location>
</feature>
<evidence type="ECO:0000256" key="2">
    <source>
        <dbReference type="ARBA" id="ARBA00004673"/>
    </source>
</evidence>
<dbReference type="InterPro" id="IPR036927">
    <property type="entry name" value="Cyt_c_oxase-like_su1_sf"/>
</dbReference>
<evidence type="ECO:0000256" key="9">
    <source>
        <dbReference type="ARBA" id="ARBA00022723"/>
    </source>
</evidence>
<evidence type="ECO:0000256" key="1">
    <source>
        <dbReference type="ARBA" id="ARBA00004141"/>
    </source>
</evidence>
<evidence type="ECO:0000256" key="3">
    <source>
        <dbReference type="ARBA" id="ARBA00009578"/>
    </source>
</evidence>
<feature type="domain" description="Cytochrome oxidase subunit I profile" evidence="19">
    <location>
        <begin position="25"/>
        <end position="537"/>
    </location>
</feature>
<dbReference type="Pfam" id="PF00115">
    <property type="entry name" value="COX1"/>
    <property type="match status" value="1"/>
</dbReference>
<dbReference type="GO" id="GO:0009060">
    <property type="term" value="P:aerobic respiration"/>
    <property type="evidence" value="ECO:0007669"/>
    <property type="project" value="InterPro"/>
</dbReference>
<dbReference type="eggNOG" id="COG0843">
    <property type="taxonomic scope" value="Bacteria"/>
</dbReference>
<feature type="transmembrane region" description="Helical" evidence="18">
    <location>
        <begin position="264"/>
        <end position="282"/>
    </location>
</feature>
<dbReference type="CDD" id="cd01663">
    <property type="entry name" value="Cyt_c_Oxidase_I"/>
    <property type="match status" value="1"/>
</dbReference>
<feature type="transmembrane region" description="Helical" evidence="18">
    <location>
        <begin position="323"/>
        <end position="346"/>
    </location>
</feature>
<evidence type="ECO:0000313" key="21">
    <source>
        <dbReference type="Proteomes" id="UP000030856"/>
    </source>
</evidence>
<keyword evidence="13" id="KW-0408">Iron</keyword>
<dbReference type="PRINTS" id="PR01165">
    <property type="entry name" value="CYCOXIDASEI"/>
</dbReference>
<keyword evidence="10" id="KW-1278">Translocase</keyword>
<keyword evidence="7 17" id="KW-0679">Respiratory chain</keyword>
<name>A0A0B0H9D1_SOVGS</name>
<keyword evidence="14" id="KW-0186">Copper</keyword>
<keyword evidence="21" id="KW-1185">Reference proteome</keyword>
<dbReference type="PANTHER" id="PTHR10422:SF18">
    <property type="entry name" value="CYTOCHROME C OXIDASE SUBUNIT 1"/>
    <property type="match status" value="1"/>
</dbReference>
<dbReference type="PANTHER" id="PTHR10422">
    <property type="entry name" value="CYTOCHROME C OXIDASE SUBUNIT 1"/>
    <property type="match status" value="1"/>
</dbReference>
<keyword evidence="15 18" id="KW-0472">Membrane</keyword>
<evidence type="ECO:0000259" key="19">
    <source>
        <dbReference type="PROSITE" id="PS50855"/>
    </source>
</evidence>
<dbReference type="GO" id="GO:0045277">
    <property type="term" value="C:respiratory chain complex IV"/>
    <property type="evidence" value="ECO:0007669"/>
    <property type="project" value="InterPro"/>
</dbReference>
<dbReference type="Gene3D" id="1.20.210.10">
    <property type="entry name" value="Cytochrome c oxidase-like, subunit I domain"/>
    <property type="match status" value="1"/>
</dbReference>
<reference evidence="20 21" key="1">
    <citation type="journal article" date="2014" name="BMC Genomics">
        <title>The genome of the intracellular bacterium of the coastal bivalve, Solemya velum: a blueprint for thriving in and out of symbiosis.</title>
        <authorList>
            <person name="Dmytrenko O."/>
            <person name="Russell S.L."/>
            <person name="Loo W.T."/>
            <person name="Fontanez K.M."/>
            <person name="Liao L."/>
            <person name="Roeselers G."/>
            <person name="Sharma R."/>
            <person name="Stewart F.J."/>
            <person name="Newton I.L."/>
            <person name="Woyke T."/>
            <person name="Wu D."/>
            <person name="Lang J.M."/>
            <person name="Eisen J.A."/>
            <person name="Cavanaugh C.M."/>
        </authorList>
    </citation>
    <scope>NUCLEOTIDE SEQUENCE [LARGE SCALE GENOMIC DNA]</scope>
    <source>
        <strain evidence="20 21">WH</strain>
    </source>
</reference>
<dbReference type="InterPro" id="IPR023616">
    <property type="entry name" value="Cyt_c_oxase-like_su1_dom"/>
</dbReference>
<keyword evidence="8 17" id="KW-0812">Transmembrane</keyword>
<proteinExistence type="inferred from homology"/>
<sequence>MIDMSTEAIHADHDHHHAPSGIGRWLFSTNHKDIGTMYLIFSLVMLFLGGASAMMLRAELFTPGLQILDPDTYNNLLTNHALIMVFGVVMPAAAGMANWMIPMMIGAPDMALPRLNNLSFWILPFAAIMLIISMIAPYFPGGGTPINTGWTLYPPLSVQVGMGMDFAIFTVHLLGISSILAAINIITTIVNMRAPGMTYFKLPLFVWSWLLTALLLIMIMPVLAGGVTMLLFDRHFGTAFFDAAGGGDPVLFQHLFWFFGHPEVYVLLLPSIGILGMVVPTFSRKPLFAYKPLVYSMMMLTALGMVVWAHHQYTVGMSEAVTTYFMIGTILISIPVGYMLFSFIFTMWRGAMTFETPMLFAVAIVLMFSFAGVTGVMLAVVPADLQYHDTYFVVAHFHYALIPGSLFGIYAGVFYWLPKWTGHMYNETHGKIFFWWTTISFNLTFFVQHFSGLAGMPRRIVDYSPIFAEFNMISSIGAFSFGASHLLFLYIIIKTVKGGEKASDKPWEGAQVGTPGLEWTLPSPPPFHSFTTPPAIK</sequence>
<evidence type="ECO:0000256" key="12">
    <source>
        <dbReference type="ARBA" id="ARBA00022989"/>
    </source>
</evidence>
<evidence type="ECO:0000256" key="7">
    <source>
        <dbReference type="ARBA" id="ARBA00022660"/>
    </source>
</evidence>
<keyword evidence="5 17" id="KW-0813">Transport</keyword>
<keyword evidence="6 17" id="KW-0349">Heme</keyword>
<evidence type="ECO:0000256" key="10">
    <source>
        <dbReference type="ARBA" id="ARBA00022967"/>
    </source>
</evidence>
<feature type="transmembrane region" description="Helical" evidence="18">
    <location>
        <begin position="358"/>
        <end position="381"/>
    </location>
</feature>
<dbReference type="EC" id="7.1.1.9" evidence="4"/>
<accession>A0A0B0H9D1</accession>
<evidence type="ECO:0000256" key="15">
    <source>
        <dbReference type="ARBA" id="ARBA00023136"/>
    </source>
</evidence>
<comment type="subcellular location">
    <subcellularLocation>
        <location evidence="1">Membrane</location>
        <topology evidence="1">Multi-pass membrane protein</topology>
    </subcellularLocation>
</comment>
<evidence type="ECO:0000256" key="16">
    <source>
        <dbReference type="ARBA" id="ARBA00047816"/>
    </source>
</evidence>
<dbReference type="GO" id="GO:0022904">
    <property type="term" value="P:respiratory electron transport chain"/>
    <property type="evidence" value="ECO:0007669"/>
    <property type="project" value="TreeGrafter"/>
</dbReference>
<dbReference type="InterPro" id="IPR033944">
    <property type="entry name" value="Cyt_c_oxase_su1_dom"/>
</dbReference>
<dbReference type="InterPro" id="IPR000883">
    <property type="entry name" value="Cyt_C_Oxase_1"/>
</dbReference>
<dbReference type="InterPro" id="IPR023615">
    <property type="entry name" value="Cyt_c_Oxase_su1_BS"/>
</dbReference>
<dbReference type="PROSITE" id="PS00077">
    <property type="entry name" value="COX1_CUB"/>
    <property type="match status" value="1"/>
</dbReference>